<name>A0A521CTJ6_9BACT</name>
<proteinExistence type="inferred from homology"/>
<sequence length="498" mass="56819">MKQHNRMMKYNRYFVAAMLGLLTLSWSGCEDSVVNLTPQSELTEANYFKQANQINDAVVGIYSHYQSKLPNDWHLKEFPTDHLHISTYRFITGLNAVGELAFEPSNPIFSSFWQNNYNGIYRANSVLANLDNPQDYQGSEKQQYEGEAKFMRALYYFDLVRAFGGVPEVTSKISVNESMEIPRSSEEEIYSLIISDLEQAIELLPRPENTDLGRANKGAAAALLGKVYVYRENYSEALNYLESVADYGFQLEENYADLFTIEGSGDNDEFIFQMNYIENIEGNPLSSDFVPYDGAAGITSSGGEVALLSWSVHKLFEEEDSRKDVTVNEYWAHPSSPDQEEWYPFVGKYAVPHPPNSSGLDLPVLRYGDTVLLMAEANYFEGNITQALENLNSIRERAFGDASHNYTLADISTEEQFMDKLMLERQLELAFENQRWFDLVRTGRFMEALQEHERNYNPETGQATTVTYDVQPHQARFPIPQHEINQANPGVLEQNEGY</sequence>
<feature type="domain" description="SusD-like N-terminal" evidence="8">
    <location>
        <begin position="48"/>
        <end position="228"/>
    </location>
</feature>
<evidence type="ECO:0000256" key="5">
    <source>
        <dbReference type="ARBA" id="ARBA00023237"/>
    </source>
</evidence>
<reference evidence="9 10" key="1">
    <citation type="submission" date="2017-05" db="EMBL/GenBank/DDBJ databases">
        <authorList>
            <person name="Varghese N."/>
            <person name="Submissions S."/>
        </authorList>
    </citation>
    <scope>NUCLEOTIDE SEQUENCE [LARGE SCALE GENOMIC DNA]</scope>
    <source>
        <strain evidence="9 10">DSM 21194</strain>
    </source>
</reference>
<evidence type="ECO:0000256" key="4">
    <source>
        <dbReference type="ARBA" id="ARBA00023136"/>
    </source>
</evidence>
<dbReference type="Proteomes" id="UP000317593">
    <property type="component" value="Unassembled WGS sequence"/>
</dbReference>
<feature type="chain" id="PRO_5021720888" evidence="6">
    <location>
        <begin position="29"/>
        <end position="498"/>
    </location>
</feature>
<dbReference type="InterPro" id="IPR012944">
    <property type="entry name" value="SusD_RagB_dom"/>
</dbReference>
<dbReference type="GO" id="GO:0009279">
    <property type="term" value="C:cell outer membrane"/>
    <property type="evidence" value="ECO:0007669"/>
    <property type="project" value="UniProtKB-SubCell"/>
</dbReference>
<accession>A0A521CTJ6</accession>
<dbReference type="InterPro" id="IPR011990">
    <property type="entry name" value="TPR-like_helical_dom_sf"/>
</dbReference>
<protein>
    <submittedName>
        <fullName evidence="9">RagB/SusD domain-containing protein</fullName>
    </submittedName>
</protein>
<keyword evidence="3 6" id="KW-0732">Signal</keyword>
<comment type="similarity">
    <text evidence="2">Belongs to the SusD family.</text>
</comment>
<organism evidence="9 10">
    <name type="scientific">Fodinibius sediminis</name>
    <dbReference type="NCBI Taxonomy" id="1214077"/>
    <lineage>
        <taxon>Bacteria</taxon>
        <taxon>Pseudomonadati</taxon>
        <taxon>Balneolota</taxon>
        <taxon>Balneolia</taxon>
        <taxon>Balneolales</taxon>
        <taxon>Balneolaceae</taxon>
        <taxon>Fodinibius</taxon>
    </lineage>
</organism>
<dbReference type="PROSITE" id="PS51257">
    <property type="entry name" value="PROKAR_LIPOPROTEIN"/>
    <property type="match status" value="1"/>
</dbReference>
<dbReference type="RefSeq" id="WP_142714334.1">
    <property type="nucleotide sequence ID" value="NZ_FXTH01000007.1"/>
</dbReference>
<keyword evidence="10" id="KW-1185">Reference proteome</keyword>
<keyword evidence="5" id="KW-0998">Cell outer membrane</keyword>
<evidence type="ECO:0000259" key="7">
    <source>
        <dbReference type="Pfam" id="PF07980"/>
    </source>
</evidence>
<feature type="signal peptide" evidence="6">
    <location>
        <begin position="1"/>
        <end position="28"/>
    </location>
</feature>
<dbReference type="Pfam" id="PF14322">
    <property type="entry name" value="SusD-like_3"/>
    <property type="match status" value="1"/>
</dbReference>
<evidence type="ECO:0000256" key="1">
    <source>
        <dbReference type="ARBA" id="ARBA00004442"/>
    </source>
</evidence>
<evidence type="ECO:0000259" key="8">
    <source>
        <dbReference type="Pfam" id="PF14322"/>
    </source>
</evidence>
<evidence type="ECO:0000313" key="9">
    <source>
        <dbReference type="EMBL" id="SMO62708.1"/>
    </source>
</evidence>
<dbReference type="Gene3D" id="1.25.40.390">
    <property type="match status" value="1"/>
</dbReference>
<evidence type="ECO:0000256" key="3">
    <source>
        <dbReference type="ARBA" id="ARBA00022729"/>
    </source>
</evidence>
<dbReference type="OrthoDB" id="993981at2"/>
<gene>
    <name evidence="9" type="ORF">SAMN06265218_10779</name>
</gene>
<dbReference type="CDD" id="cd08977">
    <property type="entry name" value="SusD"/>
    <property type="match status" value="1"/>
</dbReference>
<comment type="subcellular location">
    <subcellularLocation>
        <location evidence="1">Cell outer membrane</location>
    </subcellularLocation>
</comment>
<keyword evidence="4" id="KW-0472">Membrane</keyword>
<dbReference type="EMBL" id="FXTH01000007">
    <property type="protein sequence ID" value="SMO62708.1"/>
    <property type="molecule type" value="Genomic_DNA"/>
</dbReference>
<evidence type="ECO:0000256" key="6">
    <source>
        <dbReference type="SAM" id="SignalP"/>
    </source>
</evidence>
<dbReference type="Pfam" id="PF07980">
    <property type="entry name" value="SusD_RagB"/>
    <property type="match status" value="1"/>
</dbReference>
<dbReference type="InterPro" id="IPR033985">
    <property type="entry name" value="SusD-like_N"/>
</dbReference>
<feature type="domain" description="RagB/SusD" evidence="7">
    <location>
        <begin position="358"/>
        <end position="498"/>
    </location>
</feature>
<dbReference type="SUPFAM" id="SSF48452">
    <property type="entry name" value="TPR-like"/>
    <property type="match status" value="1"/>
</dbReference>
<evidence type="ECO:0000256" key="2">
    <source>
        <dbReference type="ARBA" id="ARBA00006275"/>
    </source>
</evidence>
<dbReference type="AlphaFoldDB" id="A0A521CTJ6"/>
<evidence type="ECO:0000313" key="10">
    <source>
        <dbReference type="Proteomes" id="UP000317593"/>
    </source>
</evidence>